<dbReference type="SUPFAM" id="SSF54928">
    <property type="entry name" value="RNA-binding domain, RBD"/>
    <property type="match status" value="1"/>
</dbReference>
<organism evidence="2 3">
    <name type="scientific">Diversispora eburnea</name>
    <dbReference type="NCBI Taxonomy" id="1213867"/>
    <lineage>
        <taxon>Eukaryota</taxon>
        <taxon>Fungi</taxon>
        <taxon>Fungi incertae sedis</taxon>
        <taxon>Mucoromycota</taxon>
        <taxon>Glomeromycotina</taxon>
        <taxon>Glomeromycetes</taxon>
        <taxon>Diversisporales</taxon>
        <taxon>Diversisporaceae</taxon>
        <taxon>Diversispora</taxon>
    </lineage>
</organism>
<reference evidence="2" key="1">
    <citation type="submission" date="2021-06" db="EMBL/GenBank/DDBJ databases">
        <authorList>
            <person name="Kallberg Y."/>
            <person name="Tangrot J."/>
            <person name="Rosling A."/>
        </authorList>
    </citation>
    <scope>NUCLEOTIDE SEQUENCE</scope>
    <source>
        <strain evidence="2">AZ414A</strain>
    </source>
</reference>
<dbReference type="InterPro" id="IPR035979">
    <property type="entry name" value="RBD_domain_sf"/>
</dbReference>
<gene>
    <name evidence="2" type="ORF">DEBURN_LOCUS5621</name>
</gene>
<feature type="region of interest" description="Disordered" evidence="1">
    <location>
        <begin position="123"/>
        <end position="235"/>
    </location>
</feature>
<feature type="compositionally biased region" description="Basic and acidic residues" evidence="1">
    <location>
        <begin position="67"/>
        <end position="79"/>
    </location>
</feature>
<feature type="compositionally biased region" description="Low complexity" evidence="1">
    <location>
        <begin position="53"/>
        <end position="65"/>
    </location>
</feature>
<feature type="compositionally biased region" description="Basic and acidic residues" evidence="1">
    <location>
        <begin position="149"/>
        <end position="172"/>
    </location>
</feature>
<dbReference type="OrthoDB" id="6159137at2759"/>
<sequence length="235" mass="28135">MSEADAPNGGSDQFSQDNEDRHRDINERHRDERDVRHHDTRRHEDRDERINTPSRSRSRSPLNRSRSPRDRSVGDRNNSEEEEDLNPGNNLFVTGLSSRTGDHADIARENINGTEINGRVLTVERARRARARTPTPGRYYGPPKRREPRRVDRFDPRYEYSSRPYDRYERPPRGGGYGREPYYDRAYDRSYYDRGYERSYDRAYDRAYDRGYDRDRRPPPPTRYETYPRPRSPYN</sequence>
<dbReference type="Proteomes" id="UP000789706">
    <property type="component" value="Unassembled WGS sequence"/>
</dbReference>
<comment type="caution">
    <text evidence="2">The sequence shown here is derived from an EMBL/GenBank/DDBJ whole genome shotgun (WGS) entry which is preliminary data.</text>
</comment>
<dbReference type="GO" id="GO:0003676">
    <property type="term" value="F:nucleic acid binding"/>
    <property type="evidence" value="ECO:0007669"/>
    <property type="project" value="InterPro"/>
</dbReference>
<feature type="compositionally biased region" description="Basic and acidic residues" evidence="1">
    <location>
        <begin position="18"/>
        <end position="50"/>
    </location>
</feature>
<name>A0A9N9A5U5_9GLOM</name>
<keyword evidence="3" id="KW-1185">Reference proteome</keyword>
<protein>
    <submittedName>
        <fullName evidence="2">11904_t:CDS:1</fullName>
    </submittedName>
</protein>
<accession>A0A9N9A5U5</accession>
<feature type="compositionally biased region" description="Basic and acidic residues" evidence="1">
    <location>
        <begin position="181"/>
        <end position="218"/>
    </location>
</feature>
<evidence type="ECO:0000313" key="2">
    <source>
        <dbReference type="EMBL" id="CAG8520196.1"/>
    </source>
</evidence>
<feature type="compositionally biased region" description="Low complexity" evidence="1">
    <location>
        <begin position="223"/>
        <end position="235"/>
    </location>
</feature>
<feature type="region of interest" description="Disordered" evidence="1">
    <location>
        <begin position="1"/>
        <end position="97"/>
    </location>
</feature>
<evidence type="ECO:0000256" key="1">
    <source>
        <dbReference type="SAM" id="MobiDB-lite"/>
    </source>
</evidence>
<dbReference type="AlphaFoldDB" id="A0A9N9A5U5"/>
<evidence type="ECO:0000313" key="3">
    <source>
        <dbReference type="Proteomes" id="UP000789706"/>
    </source>
</evidence>
<feature type="compositionally biased region" description="Polar residues" evidence="1">
    <location>
        <begin position="87"/>
        <end position="97"/>
    </location>
</feature>
<dbReference type="EMBL" id="CAJVPK010000511">
    <property type="protein sequence ID" value="CAG8520196.1"/>
    <property type="molecule type" value="Genomic_DNA"/>
</dbReference>
<proteinExistence type="predicted"/>